<evidence type="ECO:0000256" key="3">
    <source>
        <dbReference type="SAM" id="SignalP"/>
    </source>
</evidence>
<feature type="signal peptide" evidence="3">
    <location>
        <begin position="1"/>
        <end position="19"/>
    </location>
</feature>
<name>A0A9D1JWB0_9PROT</name>
<accession>A0A9D1JWB0</accession>
<feature type="coiled-coil region" evidence="1">
    <location>
        <begin position="576"/>
        <end position="610"/>
    </location>
</feature>
<organism evidence="4 5">
    <name type="scientific">Candidatus Enterousia intestinigallinarum</name>
    <dbReference type="NCBI Taxonomy" id="2840790"/>
    <lineage>
        <taxon>Bacteria</taxon>
        <taxon>Pseudomonadati</taxon>
        <taxon>Pseudomonadota</taxon>
        <taxon>Alphaproteobacteria</taxon>
        <taxon>Candidatus Enterousia</taxon>
    </lineage>
</organism>
<evidence type="ECO:0000313" key="4">
    <source>
        <dbReference type="EMBL" id="HIS70778.1"/>
    </source>
</evidence>
<feature type="region of interest" description="Disordered" evidence="2">
    <location>
        <begin position="57"/>
        <end position="97"/>
    </location>
</feature>
<reference evidence="4" key="2">
    <citation type="journal article" date="2021" name="PeerJ">
        <title>Extensive microbial diversity within the chicken gut microbiome revealed by metagenomics and culture.</title>
        <authorList>
            <person name="Gilroy R."/>
            <person name="Ravi A."/>
            <person name="Getino M."/>
            <person name="Pursley I."/>
            <person name="Horton D.L."/>
            <person name="Alikhan N.F."/>
            <person name="Baker D."/>
            <person name="Gharbi K."/>
            <person name="Hall N."/>
            <person name="Watson M."/>
            <person name="Adriaenssens E.M."/>
            <person name="Foster-Nyarko E."/>
            <person name="Jarju S."/>
            <person name="Secka A."/>
            <person name="Antonio M."/>
            <person name="Oren A."/>
            <person name="Chaudhuri R.R."/>
            <person name="La Ragione R."/>
            <person name="Hildebrand F."/>
            <person name="Pallen M.J."/>
        </authorList>
    </citation>
    <scope>NUCLEOTIDE SEQUENCE</scope>
    <source>
        <strain evidence="4">ChiGjej3B3-5194</strain>
    </source>
</reference>
<dbReference type="EMBL" id="DVJI01000009">
    <property type="protein sequence ID" value="HIS70778.1"/>
    <property type="molecule type" value="Genomic_DNA"/>
</dbReference>
<feature type="chain" id="PRO_5039422969" evidence="3">
    <location>
        <begin position="20"/>
        <end position="724"/>
    </location>
</feature>
<keyword evidence="3" id="KW-0732">Signal</keyword>
<evidence type="ECO:0000256" key="1">
    <source>
        <dbReference type="SAM" id="Coils"/>
    </source>
</evidence>
<comment type="caution">
    <text evidence="4">The sequence shown here is derived from an EMBL/GenBank/DDBJ whole genome shotgun (WGS) entry which is preliminary data.</text>
</comment>
<protein>
    <submittedName>
        <fullName evidence="4">Uncharacterized protein</fullName>
    </submittedName>
</protein>
<proteinExistence type="predicted"/>
<keyword evidence="1" id="KW-0175">Coiled coil</keyword>
<sequence>MKLGIFLTLLCCIPGIAGAATRGDATVRVGVNRMSQAGVHSANMSVNLGGGASASNSMPTLNINPGISGSTSGNTGGNTDTTPGASGDVTTEPPAQNSQTCREAYRACMDEFCLLDESEGSRCACSSNINQSKSLIQEIQKIQEEADLLYTEGVEREQMGAQARLVFGESEEAQKSSRISGISFADWINSGTDEEDVSLGSDSDIGDPLYAMASEYCASRLEACGDDAEMEEMLYARMVVQDCKTFESYLQDQKSIAESNKRTAEAAVRQARLQMLDTTNKYNRGECLLAYRSCIADKGGCGVNFENCLDADLLQRRANACENVLDQCMAVREYVLADWEDEAVSILADAAKYADRNARATCLARIQLCLEDGCSTETNSACLTDVNVAAGVCPVIDECEEMIPGIKAVVNDKLGYLRTQFCQNDVDACLRDRCGENFTAPECVGKSALEIAAMCPQDMFPSCNNETQFDIIVQAAMLQMDYQMLQGCLNYFSEQLGAVCGTDMSCLTTDTQITSLVAVPETQEELATLRESVRANTEAAVNDFFTQFEQDKTVAACQDSQKPADRESLGDSVFNSAKMIAQINAENRAMRELETKIAELSRQQDLDAAEQNCYNTYQVETPDKSSKNYSYIRSVTFEPALRNCHVCRMQQVCEVGGQSKGAAGVQGAAGGLAAGASAGTMVSPGWGTAIGAIVGGVGGFFAGRSAGGEQEFCQEIESCEDINM</sequence>
<reference evidence="4" key="1">
    <citation type="submission" date="2020-10" db="EMBL/GenBank/DDBJ databases">
        <authorList>
            <person name="Gilroy R."/>
        </authorList>
    </citation>
    <scope>NUCLEOTIDE SEQUENCE</scope>
    <source>
        <strain evidence="4">ChiGjej3B3-5194</strain>
    </source>
</reference>
<gene>
    <name evidence="4" type="ORF">IAD02_02190</name>
</gene>
<dbReference type="Proteomes" id="UP000886742">
    <property type="component" value="Unassembled WGS sequence"/>
</dbReference>
<evidence type="ECO:0000256" key="2">
    <source>
        <dbReference type="SAM" id="MobiDB-lite"/>
    </source>
</evidence>
<evidence type="ECO:0000313" key="5">
    <source>
        <dbReference type="Proteomes" id="UP000886742"/>
    </source>
</evidence>
<dbReference type="AlphaFoldDB" id="A0A9D1JWB0"/>
<feature type="compositionally biased region" description="Low complexity" evidence="2">
    <location>
        <begin position="62"/>
        <end position="84"/>
    </location>
</feature>